<reference evidence="1" key="1">
    <citation type="journal article" date="2021" name="IMA Fungus">
        <title>Genomic characterization of three marine fungi, including Emericellopsis atlantica sp. nov. with signatures of a generalist lifestyle and marine biomass degradation.</title>
        <authorList>
            <person name="Hagestad O.C."/>
            <person name="Hou L."/>
            <person name="Andersen J.H."/>
            <person name="Hansen E.H."/>
            <person name="Altermark B."/>
            <person name="Li C."/>
            <person name="Kuhnert E."/>
            <person name="Cox R.J."/>
            <person name="Crous P.W."/>
            <person name="Spatafora J.W."/>
            <person name="Lail K."/>
            <person name="Amirebrahimi M."/>
            <person name="Lipzen A."/>
            <person name="Pangilinan J."/>
            <person name="Andreopoulos W."/>
            <person name="Hayes R.D."/>
            <person name="Ng V."/>
            <person name="Grigoriev I.V."/>
            <person name="Jackson S.A."/>
            <person name="Sutton T.D.S."/>
            <person name="Dobson A.D.W."/>
            <person name="Rama T."/>
        </authorList>
    </citation>
    <scope>NUCLEOTIDE SEQUENCE</scope>
    <source>
        <strain evidence="1">TRa3180A</strain>
    </source>
</reference>
<protein>
    <submittedName>
        <fullName evidence="1">Uncharacterized protein</fullName>
    </submittedName>
</protein>
<sequence length="58" mass="6604">RLNYQHRLIEQNPSYVTHPSIPYAGNNLRIADFATKSAIWLLDVAKIVDLSCTLEGFE</sequence>
<dbReference type="Proteomes" id="UP000887226">
    <property type="component" value="Unassembled WGS sequence"/>
</dbReference>
<dbReference type="EMBL" id="MU253741">
    <property type="protein sequence ID" value="KAG9248931.1"/>
    <property type="molecule type" value="Genomic_DNA"/>
</dbReference>
<dbReference type="OrthoDB" id="417697at2759"/>
<dbReference type="AlphaFoldDB" id="A0A9P7ZBW1"/>
<accession>A0A9P7ZBW1</accession>
<gene>
    <name evidence="1" type="ORF">BJ878DRAFT_411551</name>
</gene>
<feature type="non-terminal residue" evidence="1">
    <location>
        <position position="1"/>
    </location>
</feature>
<comment type="caution">
    <text evidence="1">The sequence shown here is derived from an EMBL/GenBank/DDBJ whole genome shotgun (WGS) entry which is preliminary data.</text>
</comment>
<organism evidence="1 2">
    <name type="scientific">Calycina marina</name>
    <dbReference type="NCBI Taxonomy" id="1763456"/>
    <lineage>
        <taxon>Eukaryota</taxon>
        <taxon>Fungi</taxon>
        <taxon>Dikarya</taxon>
        <taxon>Ascomycota</taxon>
        <taxon>Pezizomycotina</taxon>
        <taxon>Leotiomycetes</taxon>
        <taxon>Helotiales</taxon>
        <taxon>Pezizellaceae</taxon>
        <taxon>Calycina</taxon>
    </lineage>
</organism>
<evidence type="ECO:0000313" key="1">
    <source>
        <dbReference type="EMBL" id="KAG9248931.1"/>
    </source>
</evidence>
<keyword evidence="2" id="KW-1185">Reference proteome</keyword>
<proteinExistence type="predicted"/>
<name>A0A9P7ZBW1_9HELO</name>
<evidence type="ECO:0000313" key="2">
    <source>
        <dbReference type="Proteomes" id="UP000887226"/>
    </source>
</evidence>